<name>A0A1V9G3G8_9BACT</name>
<protein>
    <submittedName>
        <fullName evidence="1">Uncharacterized protein</fullName>
    </submittedName>
</protein>
<gene>
    <name evidence="1" type="ORF">A4R26_14950</name>
</gene>
<reference evidence="2" key="1">
    <citation type="submission" date="2016-04" db="EMBL/GenBank/DDBJ databases">
        <authorList>
            <person name="Chen L."/>
            <person name="Zhuang W."/>
            <person name="Wang G."/>
        </authorList>
    </citation>
    <scope>NUCLEOTIDE SEQUENCE [LARGE SCALE GENOMIC DNA]</scope>
    <source>
        <strain evidence="2">208</strain>
    </source>
</reference>
<accession>A0A1V9G3G8</accession>
<comment type="caution">
    <text evidence="1">The sequence shown here is derived from an EMBL/GenBank/DDBJ whole genome shotgun (WGS) entry which is preliminary data.</text>
</comment>
<keyword evidence="2" id="KW-1185">Reference proteome</keyword>
<sequence length="79" mass="8693">MGNADQIQTCTIFWQKKQQCGANPGAGQPSSANISIKDVDRDYYAGAITMLSEKKGVPHWRYTPVTRSGCTRFGPIVPF</sequence>
<proteinExistence type="predicted"/>
<evidence type="ECO:0000313" key="1">
    <source>
        <dbReference type="EMBL" id="OQP65006.1"/>
    </source>
</evidence>
<dbReference type="AlphaFoldDB" id="A0A1V9G3G8"/>
<evidence type="ECO:0000313" key="2">
    <source>
        <dbReference type="Proteomes" id="UP000192276"/>
    </source>
</evidence>
<organism evidence="1 2">
    <name type="scientific">Niastella populi</name>
    <dbReference type="NCBI Taxonomy" id="550983"/>
    <lineage>
        <taxon>Bacteria</taxon>
        <taxon>Pseudomonadati</taxon>
        <taxon>Bacteroidota</taxon>
        <taxon>Chitinophagia</taxon>
        <taxon>Chitinophagales</taxon>
        <taxon>Chitinophagaceae</taxon>
        <taxon>Niastella</taxon>
    </lineage>
</organism>
<dbReference type="Proteomes" id="UP000192276">
    <property type="component" value="Unassembled WGS sequence"/>
</dbReference>
<dbReference type="EMBL" id="LWBP01000078">
    <property type="protein sequence ID" value="OQP65006.1"/>
    <property type="molecule type" value="Genomic_DNA"/>
</dbReference>